<dbReference type="Gene3D" id="3.40.50.12780">
    <property type="entry name" value="N-terminal domain of ligase-like"/>
    <property type="match status" value="1"/>
</dbReference>
<feature type="compositionally biased region" description="Polar residues" evidence="3">
    <location>
        <begin position="747"/>
        <end position="757"/>
    </location>
</feature>
<evidence type="ECO:0000313" key="6">
    <source>
        <dbReference type="Proteomes" id="UP001302321"/>
    </source>
</evidence>
<proteinExistence type="predicted"/>
<dbReference type="Gene3D" id="1.10.1200.10">
    <property type="entry name" value="ACP-like"/>
    <property type="match status" value="1"/>
</dbReference>
<dbReference type="InterPro" id="IPR000873">
    <property type="entry name" value="AMP-dep_synth/lig_dom"/>
</dbReference>
<dbReference type="InterPro" id="IPR009081">
    <property type="entry name" value="PP-bd_ACP"/>
</dbReference>
<feature type="domain" description="Carrier" evidence="4">
    <location>
        <begin position="582"/>
        <end position="668"/>
    </location>
</feature>
<dbReference type="Gene3D" id="3.40.50.720">
    <property type="entry name" value="NAD(P)-binding Rossmann-like Domain"/>
    <property type="match status" value="1"/>
</dbReference>
<dbReference type="PANTHER" id="PTHR43439">
    <property type="entry name" value="PHENYLACETATE-COENZYME A LIGASE"/>
    <property type="match status" value="1"/>
</dbReference>
<dbReference type="InterPro" id="IPR036736">
    <property type="entry name" value="ACP-like_sf"/>
</dbReference>
<reference evidence="5" key="1">
    <citation type="journal article" date="2023" name="Mol. Phylogenet. Evol.">
        <title>Genome-scale phylogeny and comparative genomics of the fungal order Sordariales.</title>
        <authorList>
            <person name="Hensen N."/>
            <person name="Bonometti L."/>
            <person name="Westerberg I."/>
            <person name="Brannstrom I.O."/>
            <person name="Guillou S."/>
            <person name="Cros-Aarteil S."/>
            <person name="Calhoun S."/>
            <person name="Haridas S."/>
            <person name="Kuo A."/>
            <person name="Mondo S."/>
            <person name="Pangilinan J."/>
            <person name="Riley R."/>
            <person name="LaButti K."/>
            <person name="Andreopoulos B."/>
            <person name="Lipzen A."/>
            <person name="Chen C."/>
            <person name="Yan M."/>
            <person name="Daum C."/>
            <person name="Ng V."/>
            <person name="Clum A."/>
            <person name="Steindorff A."/>
            <person name="Ohm R.A."/>
            <person name="Martin F."/>
            <person name="Silar P."/>
            <person name="Natvig D.O."/>
            <person name="Lalanne C."/>
            <person name="Gautier V."/>
            <person name="Ament-Velasquez S.L."/>
            <person name="Kruys A."/>
            <person name="Hutchinson M.I."/>
            <person name="Powell A.J."/>
            <person name="Barry K."/>
            <person name="Miller A.N."/>
            <person name="Grigoriev I.V."/>
            <person name="Debuchy R."/>
            <person name="Gladieux P."/>
            <person name="Hiltunen Thoren M."/>
            <person name="Johannesson H."/>
        </authorList>
    </citation>
    <scope>NUCLEOTIDE SEQUENCE</scope>
    <source>
        <strain evidence="5">CBS 892.96</strain>
    </source>
</reference>
<dbReference type="InterPro" id="IPR020845">
    <property type="entry name" value="AMP-binding_CS"/>
</dbReference>
<protein>
    <recommendedName>
        <fullName evidence="4">Carrier domain-containing protein</fullName>
    </recommendedName>
</protein>
<feature type="region of interest" description="Disordered" evidence="3">
    <location>
        <begin position="747"/>
        <end position="775"/>
    </location>
</feature>
<name>A0AAN7A5S4_9PEZI</name>
<keyword evidence="1" id="KW-0596">Phosphopantetheine</keyword>
<dbReference type="PROSITE" id="PS00455">
    <property type="entry name" value="AMP_BINDING"/>
    <property type="match status" value="1"/>
</dbReference>
<dbReference type="Pfam" id="PF23562">
    <property type="entry name" value="AMP-binding_C_3"/>
    <property type="match status" value="1"/>
</dbReference>
<keyword evidence="2" id="KW-0597">Phosphoprotein</keyword>
<dbReference type="PROSITE" id="PS50075">
    <property type="entry name" value="CARRIER"/>
    <property type="match status" value="1"/>
</dbReference>
<organism evidence="5 6">
    <name type="scientific">Triangularia setosa</name>
    <dbReference type="NCBI Taxonomy" id="2587417"/>
    <lineage>
        <taxon>Eukaryota</taxon>
        <taxon>Fungi</taxon>
        <taxon>Dikarya</taxon>
        <taxon>Ascomycota</taxon>
        <taxon>Pezizomycotina</taxon>
        <taxon>Sordariomycetes</taxon>
        <taxon>Sordariomycetidae</taxon>
        <taxon>Sordariales</taxon>
        <taxon>Podosporaceae</taxon>
        <taxon>Triangularia</taxon>
    </lineage>
</organism>
<dbReference type="Pfam" id="PF00501">
    <property type="entry name" value="AMP-binding"/>
    <property type="match status" value="1"/>
</dbReference>
<evidence type="ECO:0000313" key="5">
    <source>
        <dbReference type="EMBL" id="KAK4174324.1"/>
    </source>
</evidence>
<evidence type="ECO:0000256" key="3">
    <source>
        <dbReference type="SAM" id="MobiDB-lite"/>
    </source>
</evidence>
<dbReference type="SUPFAM" id="SSF56801">
    <property type="entry name" value="Acetyl-CoA synthetase-like"/>
    <property type="match status" value="1"/>
</dbReference>
<accession>A0AAN7A5S4</accession>
<dbReference type="PANTHER" id="PTHR43439:SF2">
    <property type="entry name" value="ENZYME, PUTATIVE (JCVI)-RELATED"/>
    <property type="match status" value="1"/>
</dbReference>
<gene>
    <name evidence="5" type="ORF">QBC36DRAFT_243638</name>
</gene>
<dbReference type="SUPFAM" id="SSF51735">
    <property type="entry name" value="NAD(P)-binding Rossmann-fold domains"/>
    <property type="match status" value="1"/>
</dbReference>
<evidence type="ECO:0000256" key="1">
    <source>
        <dbReference type="ARBA" id="ARBA00022450"/>
    </source>
</evidence>
<dbReference type="SUPFAM" id="SSF47336">
    <property type="entry name" value="ACP-like"/>
    <property type="match status" value="1"/>
</dbReference>
<evidence type="ECO:0000256" key="2">
    <source>
        <dbReference type="ARBA" id="ARBA00022553"/>
    </source>
</evidence>
<dbReference type="InterPro" id="IPR036291">
    <property type="entry name" value="NAD(P)-bd_dom_sf"/>
</dbReference>
<sequence>MKIFEETKFVRPDFSPLPPQRRTGDGIKPEEISSLPGLIAFNATTNPNHLFSYQTESHRRDNVRDQQEQLYSTRPVTFAQLDRAIGACAEWIRASLEAEDSDRSSNDIRPVALYMESNIGLFIHLSALLSLNIPVLLLSARLGAHSILHLLQQTSAGTLLVSQRTETIHHEITRGSSTVKIITTDPYKIFLDNNGDAKTPVPEIGDESKPGHTALILHSSGTTGLPKPIPVPHRYLLGYAACHQFSPFEVPSWVNFSTLPLYHGFGLLAPALSLSVGLTCCFPPSSIIPAAKSTLDILQASKAKSLMSVPSILQDILSLPSVEEQTTAFALLRKMEFVAVGGGAMNPDVANSLVKSGVRLLNHYGVTEIGAIAPIFCPTPEAGYSHQYLRLRSDLGLELRPALSDSKSYRLVGYPCGWGGKPFEIQDDMELNPDCASRGGMEVRVLGRVDDVIVLKTGEKIMPRTLEDLLTADANVKTAVCVGQGRFEMAVLVEPSPSATIDLEVLREHIWEVVLEANETLDAHARVSSKQAIIFVTNGKTVPRSDKGSVMRRETAERFKDEIDEAYQAIEAEVSNEDGATFDLENVQDILRRLLQGVVGPSFHVETLGNHDDFFERGLDSLQSLKLARKVSSSLRRSGSKQQENLTAEFVYRHPTLNLLSSAISARFTEGDSDNTHQSGHSRADTMRALADEYIQRLDSSQPSTTSPHVILMTGSTGSLGAHVLSRLSSSPAVAKVICLVRSSRATTSGASPTGDPTQKDYQKQSISSTGLPPLPDSSWNKISFLNSDSKSPLSLISLASEVTHILHLAWPMDFQLTLPSFRAHLDLLCNLLSLCKKASSIRPDVTIRMIFASSIAAVRYFDGEGLVPEGPVKADAPVKMGYAEAKWVCESVMKEAADIFRSQGGKAESVTVRIGQLSGPADTDREGGGLWKTGEHMPVLVKACQRMGIWPDLEGTVSWLPVDHAAQALTEMLLSPRALPPFLHLENPIRQPMRDIIAIMGRELDVEPSRLDGTLIPFEEWLDRATKSGEISASLKDFFTQDFRVLGQGRIVLDTKLSRPISKTLESENGVAKGVVEGYVRKWKATGFLE</sequence>
<dbReference type="InterPro" id="IPR051414">
    <property type="entry name" value="Adenylate-forming_Reductase"/>
</dbReference>
<dbReference type="Proteomes" id="UP001302321">
    <property type="component" value="Unassembled WGS sequence"/>
</dbReference>
<dbReference type="Pfam" id="PF07993">
    <property type="entry name" value="NAD_binding_4"/>
    <property type="match status" value="1"/>
</dbReference>
<evidence type="ECO:0000259" key="4">
    <source>
        <dbReference type="PROSITE" id="PS50075"/>
    </source>
</evidence>
<keyword evidence="6" id="KW-1185">Reference proteome</keyword>
<dbReference type="AlphaFoldDB" id="A0AAN7A5S4"/>
<dbReference type="InterPro" id="IPR013120">
    <property type="entry name" value="FAR_NAD-bd"/>
</dbReference>
<comment type="caution">
    <text evidence="5">The sequence shown here is derived from an EMBL/GenBank/DDBJ whole genome shotgun (WGS) entry which is preliminary data.</text>
</comment>
<dbReference type="InterPro" id="IPR042099">
    <property type="entry name" value="ANL_N_sf"/>
</dbReference>
<dbReference type="EMBL" id="MU866288">
    <property type="protein sequence ID" value="KAK4174324.1"/>
    <property type="molecule type" value="Genomic_DNA"/>
</dbReference>
<reference evidence="5" key="2">
    <citation type="submission" date="2023-05" db="EMBL/GenBank/DDBJ databases">
        <authorList>
            <consortium name="Lawrence Berkeley National Laboratory"/>
            <person name="Steindorff A."/>
            <person name="Hensen N."/>
            <person name="Bonometti L."/>
            <person name="Westerberg I."/>
            <person name="Brannstrom I.O."/>
            <person name="Guillou S."/>
            <person name="Cros-Aarteil S."/>
            <person name="Calhoun S."/>
            <person name="Haridas S."/>
            <person name="Kuo A."/>
            <person name="Mondo S."/>
            <person name="Pangilinan J."/>
            <person name="Riley R."/>
            <person name="Labutti K."/>
            <person name="Andreopoulos B."/>
            <person name="Lipzen A."/>
            <person name="Chen C."/>
            <person name="Yanf M."/>
            <person name="Daum C."/>
            <person name="Ng V."/>
            <person name="Clum A."/>
            <person name="Ohm R."/>
            <person name="Martin F."/>
            <person name="Silar P."/>
            <person name="Natvig D."/>
            <person name="Lalanne C."/>
            <person name="Gautier V."/>
            <person name="Ament-Velasquez S.L."/>
            <person name="Kruys A."/>
            <person name="Hutchinson M.I."/>
            <person name="Powell A.J."/>
            <person name="Barry K."/>
            <person name="Miller A.N."/>
            <person name="Grigoriev I.V."/>
            <person name="Debuchy R."/>
            <person name="Gladieux P."/>
            <person name="Thoren M.H."/>
            <person name="Johannesson H."/>
        </authorList>
    </citation>
    <scope>NUCLEOTIDE SEQUENCE</scope>
    <source>
        <strain evidence="5">CBS 892.96</strain>
    </source>
</reference>